<dbReference type="SUPFAM" id="SSF49503">
    <property type="entry name" value="Cupredoxins"/>
    <property type="match status" value="1"/>
</dbReference>
<evidence type="ECO:0000256" key="15">
    <source>
        <dbReference type="RuleBase" id="RU000457"/>
    </source>
</evidence>
<dbReference type="GO" id="GO:0005743">
    <property type="term" value="C:mitochondrial inner membrane"/>
    <property type="evidence" value="ECO:0007669"/>
    <property type="project" value="UniProtKB-SubCell"/>
</dbReference>
<comment type="function">
    <text evidence="15">Component of the cytochrome c oxidase, the last enzyme in the mitochondrial electron transport chain which drives oxidative phosphorylation. The respiratory chain contains 3 multisubunit complexes succinate dehydrogenase (complex II, CII), ubiquinol-cytochrome c oxidoreductase (cytochrome b-c1 complex, complex III, CIII) and cytochrome c oxidase (complex IV, CIV), that cooperate to transfer electrons derived from NADH and succinate to molecular oxygen, creating an electrochemical gradient over the inner membrane that drives transmembrane transport and the ATP synthase. Cytochrome c oxidase is the component of the respiratory chain that catalyzes the reduction of oxygen to water. Electrons originating from reduced cytochrome c in the intermembrane space (IMS) are transferred via the dinuclear copper A center (CU(A)) of subunit 2 and heme A of subunit 1 to the active site in subunit 1, a binuclear center (BNC) formed by heme A3 and copper B (CU(B)). The BNC reduces molecular oxygen to 2 water molecules using 4 electrons from cytochrome c in the IMS and 4 protons from the mitochondrial matrix.</text>
</comment>
<dbReference type="AlphaFoldDB" id="D2DW44"/>
<dbReference type="InterPro" id="IPR002429">
    <property type="entry name" value="CcO_II-like_C"/>
</dbReference>
<evidence type="ECO:0000259" key="17">
    <source>
        <dbReference type="PROSITE" id="PS50857"/>
    </source>
</evidence>
<feature type="transmembrane region" description="Helical" evidence="16">
    <location>
        <begin position="311"/>
        <end position="331"/>
    </location>
</feature>
<feature type="transmembrane region" description="Helical" evidence="16">
    <location>
        <begin position="29"/>
        <end position="51"/>
    </location>
</feature>
<dbReference type="PANTHER" id="PTHR22888:SF9">
    <property type="entry name" value="CYTOCHROME C OXIDASE SUBUNIT 2"/>
    <property type="match status" value="1"/>
</dbReference>
<dbReference type="InterPro" id="IPR036257">
    <property type="entry name" value="Cyt_c_oxidase_su2_TM_sf"/>
</dbReference>
<reference evidence="19" key="1">
    <citation type="journal article" date="2009" name="Genetics">
        <title>Comparative mitochondrial genomics of freshwater mussels (Bivalvia: Unionoida) with doubly uniparental inheritance of mtDNA: gender-specific open reading frames and putative origins of replication.</title>
        <authorList>
            <person name="Breton S."/>
            <person name="Beaupre H.D."/>
            <person name="Stewart D.T."/>
            <person name="Piontkivska H."/>
            <person name="Karmakar M."/>
            <person name="Bogan A.E."/>
            <person name="Blier P.U."/>
            <person name="Hoeh W.R."/>
        </authorList>
    </citation>
    <scope>NUCLEOTIDE SEQUENCE</scope>
</reference>
<accession>D2DW44</accession>
<keyword evidence="12 15" id="KW-0186">Copper</keyword>
<dbReference type="PROSITE" id="PS50857">
    <property type="entry name" value="COX2_CUA"/>
    <property type="match status" value="1"/>
</dbReference>
<keyword evidence="5 15" id="KW-0679">Respiratory chain</keyword>
<gene>
    <name evidence="19" type="primary">COX2</name>
</gene>
<dbReference type="GO" id="GO:0042773">
    <property type="term" value="P:ATP synthesis coupled electron transport"/>
    <property type="evidence" value="ECO:0007669"/>
    <property type="project" value="TreeGrafter"/>
</dbReference>
<dbReference type="InterPro" id="IPR011759">
    <property type="entry name" value="Cyt_c_oxidase_su2_TM_dom"/>
</dbReference>
<comment type="subcellular location">
    <subcellularLocation>
        <location evidence="1">Membrane</location>
        <topology evidence="1">Multi-pass membrane protein</topology>
    </subcellularLocation>
    <subcellularLocation>
        <location evidence="15">Mitochondrion inner membrane</location>
        <topology evidence="15">Multi-pass membrane protein</topology>
    </subcellularLocation>
</comment>
<dbReference type="Gene3D" id="1.10.287.90">
    <property type="match status" value="1"/>
</dbReference>
<dbReference type="Pfam" id="PF02790">
    <property type="entry name" value="COX2_TM"/>
    <property type="match status" value="1"/>
</dbReference>
<evidence type="ECO:0000256" key="11">
    <source>
        <dbReference type="ARBA" id="ARBA00022989"/>
    </source>
</evidence>
<evidence type="ECO:0000256" key="6">
    <source>
        <dbReference type="ARBA" id="ARBA00022692"/>
    </source>
</evidence>
<evidence type="ECO:0000256" key="10">
    <source>
        <dbReference type="ARBA" id="ARBA00022982"/>
    </source>
</evidence>
<evidence type="ECO:0000256" key="8">
    <source>
        <dbReference type="ARBA" id="ARBA00022842"/>
    </source>
</evidence>
<organism evidence="19">
    <name type="scientific">Pyganodon grandis</name>
    <name type="common">Giant floater mussel</name>
    <dbReference type="NCBI Taxonomy" id="96932"/>
    <lineage>
        <taxon>Eukaryota</taxon>
        <taxon>Metazoa</taxon>
        <taxon>Spiralia</taxon>
        <taxon>Lophotrochozoa</taxon>
        <taxon>Mollusca</taxon>
        <taxon>Bivalvia</taxon>
        <taxon>Autobranchia</taxon>
        <taxon>Heteroconchia</taxon>
        <taxon>Palaeoheterodonta</taxon>
        <taxon>Unionida</taxon>
        <taxon>Unionoidea</taxon>
        <taxon>Unionidae</taxon>
        <taxon>Anodontinae</taxon>
        <taxon>Pyganodon</taxon>
    </lineage>
</organism>
<keyword evidence="11 16" id="KW-1133">Transmembrane helix</keyword>
<keyword evidence="15 19" id="KW-0496">Mitochondrion</keyword>
<dbReference type="Gene3D" id="2.60.40.420">
    <property type="entry name" value="Cupredoxins - blue copper proteins"/>
    <property type="match status" value="1"/>
</dbReference>
<name>D2DW44_PYGGR</name>
<evidence type="ECO:0000256" key="3">
    <source>
        <dbReference type="ARBA" id="ARBA00015946"/>
    </source>
</evidence>
<evidence type="ECO:0000256" key="16">
    <source>
        <dbReference type="SAM" id="Phobius"/>
    </source>
</evidence>
<evidence type="ECO:0000313" key="19">
    <source>
        <dbReference type="EMBL" id="ACQ91072.1"/>
    </source>
</evidence>
<feature type="domain" description="Cytochrome oxidase subunit II copper A binding" evidence="17">
    <location>
        <begin position="92"/>
        <end position="229"/>
    </location>
</feature>
<evidence type="ECO:0000256" key="7">
    <source>
        <dbReference type="ARBA" id="ARBA00022723"/>
    </source>
</evidence>
<dbReference type="InterPro" id="IPR045187">
    <property type="entry name" value="CcO_II"/>
</dbReference>
<dbReference type="PANTHER" id="PTHR22888">
    <property type="entry name" value="CYTOCHROME C OXIDASE, SUBUNIT II"/>
    <property type="match status" value="1"/>
</dbReference>
<protein>
    <recommendedName>
        <fullName evidence="3 15">Cytochrome c oxidase subunit 2</fullName>
    </recommendedName>
</protein>
<geneLocation type="mitochondrion" evidence="19"/>
<evidence type="ECO:0000256" key="2">
    <source>
        <dbReference type="ARBA" id="ARBA00007866"/>
    </source>
</evidence>
<dbReference type="InterPro" id="IPR001505">
    <property type="entry name" value="Copper_CuA"/>
</dbReference>
<dbReference type="PRINTS" id="PR01166">
    <property type="entry name" value="CYCOXIDASEII"/>
</dbReference>
<keyword evidence="9" id="KW-1278">Translocase</keyword>
<dbReference type="InterPro" id="IPR008972">
    <property type="entry name" value="Cupredoxin"/>
</dbReference>
<dbReference type="PROSITE" id="PS50999">
    <property type="entry name" value="COX2_TM"/>
    <property type="match status" value="1"/>
</dbReference>
<dbReference type="GO" id="GO:0004129">
    <property type="term" value="F:cytochrome-c oxidase activity"/>
    <property type="evidence" value="ECO:0007669"/>
    <property type="project" value="UniProtKB-EC"/>
</dbReference>
<evidence type="ECO:0000256" key="13">
    <source>
        <dbReference type="ARBA" id="ARBA00023136"/>
    </source>
</evidence>
<evidence type="ECO:0000256" key="9">
    <source>
        <dbReference type="ARBA" id="ARBA00022967"/>
    </source>
</evidence>
<feature type="domain" description="Cytochrome oxidase subunit II transmembrane region profile" evidence="18">
    <location>
        <begin position="1"/>
        <end position="91"/>
    </location>
</feature>
<feature type="transmembrane region" description="Helical" evidence="16">
    <location>
        <begin position="63"/>
        <end position="85"/>
    </location>
</feature>
<evidence type="ECO:0000259" key="18">
    <source>
        <dbReference type="PROSITE" id="PS50999"/>
    </source>
</evidence>
<evidence type="ECO:0000256" key="5">
    <source>
        <dbReference type="ARBA" id="ARBA00022660"/>
    </source>
</evidence>
<evidence type="ECO:0000256" key="4">
    <source>
        <dbReference type="ARBA" id="ARBA00022448"/>
    </source>
</evidence>
<keyword evidence="15" id="KW-0999">Mitochondrion inner membrane</keyword>
<keyword evidence="7 15" id="KW-0479">Metal-binding</keyword>
<evidence type="ECO:0000256" key="1">
    <source>
        <dbReference type="ARBA" id="ARBA00004141"/>
    </source>
</evidence>
<comment type="similarity">
    <text evidence="2 15">Belongs to the cytochrome c oxidase subunit 2 family.</text>
</comment>
<proteinExistence type="inferred from homology"/>
<comment type="cofactor">
    <cofactor evidence="15">
        <name>Cu cation</name>
        <dbReference type="ChEBI" id="CHEBI:23378"/>
    </cofactor>
    <text evidence="15">Binds a copper A center.</text>
</comment>
<evidence type="ECO:0000256" key="14">
    <source>
        <dbReference type="ARBA" id="ARBA00049512"/>
    </source>
</evidence>
<dbReference type="SUPFAM" id="SSF81464">
    <property type="entry name" value="Cytochrome c oxidase subunit II-like, transmembrane region"/>
    <property type="match status" value="1"/>
</dbReference>
<dbReference type="Pfam" id="PF00116">
    <property type="entry name" value="COX2"/>
    <property type="match status" value="1"/>
</dbReference>
<dbReference type="PROSITE" id="PS00078">
    <property type="entry name" value="COX2"/>
    <property type="match status" value="1"/>
</dbReference>
<keyword evidence="6 15" id="KW-0812">Transmembrane</keyword>
<keyword evidence="4 15" id="KW-0813">Transport</keyword>
<keyword evidence="13 15" id="KW-0472">Membrane</keyword>
<dbReference type="GO" id="GO:0005507">
    <property type="term" value="F:copper ion binding"/>
    <property type="evidence" value="ECO:0007669"/>
    <property type="project" value="InterPro"/>
</dbReference>
<evidence type="ECO:0000256" key="12">
    <source>
        <dbReference type="ARBA" id="ARBA00023008"/>
    </source>
</evidence>
<dbReference type="EMBL" id="FJ809755">
    <property type="protein sequence ID" value="ACQ91072.1"/>
    <property type="molecule type" value="Genomic_DNA"/>
</dbReference>
<feature type="transmembrane region" description="Helical" evidence="16">
    <location>
        <begin position="364"/>
        <end position="385"/>
    </location>
</feature>
<keyword evidence="8" id="KW-0460">Magnesium</keyword>
<keyword evidence="10 15" id="KW-0249">Electron transport</keyword>
<feature type="transmembrane region" description="Helical" evidence="16">
    <location>
        <begin position="271"/>
        <end position="291"/>
    </location>
</feature>
<sequence length="416" mass="47972">MSLWGQVGLQEGVSVLGVEMQGLYDHAMLIMVMVFAFVSIMMVKIMVNYFYCNSYVENQLLETLWTIFPVCLLVLLGLPSIKLLYLADELDFPEATVKVVGHQWYWSYEYSDSFGSTYGFDSYMDSSGGEEELKSSYRLLEVNNRCVVATLLHMQALVTSSDVVHSWAIPSASIKVDGIPGRVSQVGLCFLYSGVFYGQCSELCGVNHSFMPVCVESVSVSVFTDWVIGNHMLNTNNSGNWVYSSVKYIWSMIWKGGGCLWGIMVEMGKWYVWWWKIVFYYGVYIPLKYTYLGSVELARWAMDKCVLLVKWFGWFLVSPIDASVYAMIYIFNQAYSLVWFAMTKPFEFSFWVVKSAYKGIWKTVFFFAQSAIFLYNSVLMSMSSFTDDSFKTAVMEHVNENTRKFLWMIKEYYKSR</sequence>
<comment type="catalytic activity">
    <reaction evidence="14">
        <text>4 Fe(II)-[cytochrome c] + O2 + 8 H(+)(in) = 4 Fe(III)-[cytochrome c] + 2 H2O + 4 H(+)(out)</text>
        <dbReference type="Rhea" id="RHEA:11436"/>
        <dbReference type="Rhea" id="RHEA-COMP:10350"/>
        <dbReference type="Rhea" id="RHEA-COMP:14399"/>
        <dbReference type="ChEBI" id="CHEBI:15377"/>
        <dbReference type="ChEBI" id="CHEBI:15378"/>
        <dbReference type="ChEBI" id="CHEBI:15379"/>
        <dbReference type="ChEBI" id="CHEBI:29033"/>
        <dbReference type="ChEBI" id="CHEBI:29034"/>
        <dbReference type="EC" id="7.1.1.9"/>
    </reaction>
    <physiologicalReaction direction="left-to-right" evidence="14">
        <dbReference type="Rhea" id="RHEA:11437"/>
    </physiologicalReaction>
</comment>